<comment type="catalytic activity">
    <reaction evidence="1">
        <text>Random hydrolysis of (1-&gt;4)-beta-D-mannosidic linkages in mannans, galactomannans and glucomannans.</text>
        <dbReference type="EC" id="3.2.1.78"/>
    </reaction>
</comment>
<evidence type="ECO:0000256" key="3">
    <source>
        <dbReference type="ARBA" id="ARBA00005641"/>
    </source>
</evidence>
<feature type="chain" id="PRO_5040237465" description="mannan endo-1,4-beta-mannosidase" evidence="10">
    <location>
        <begin position="27"/>
        <end position="657"/>
    </location>
</feature>
<comment type="subcellular location">
    <subcellularLocation>
        <location evidence="2">Secreted</location>
    </subcellularLocation>
</comment>
<evidence type="ECO:0000259" key="11">
    <source>
        <dbReference type="Pfam" id="PF26410"/>
    </source>
</evidence>
<dbReference type="Pfam" id="PF26410">
    <property type="entry name" value="GH5_mannosidase"/>
    <property type="match status" value="1"/>
</dbReference>
<dbReference type="EMBL" id="PUHQ01000148">
    <property type="protein sequence ID" value="KAG0654464.1"/>
    <property type="molecule type" value="Genomic_DNA"/>
</dbReference>
<feature type="domain" description="Glycoside hydrolase family 5" evidence="11">
    <location>
        <begin position="267"/>
        <end position="511"/>
    </location>
</feature>
<dbReference type="GO" id="GO:0016985">
    <property type="term" value="F:mannan endo-1,4-beta-mannosidase activity"/>
    <property type="evidence" value="ECO:0007669"/>
    <property type="project" value="UniProtKB-EC"/>
</dbReference>
<evidence type="ECO:0000256" key="9">
    <source>
        <dbReference type="SAM" id="MobiDB-lite"/>
    </source>
</evidence>
<dbReference type="PANTHER" id="PTHR31451">
    <property type="match status" value="1"/>
</dbReference>
<feature type="compositionally biased region" description="Low complexity" evidence="9">
    <location>
        <begin position="36"/>
        <end position="49"/>
    </location>
</feature>
<dbReference type="OrthoDB" id="406631at2759"/>
<evidence type="ECO:0000256" key="4">
    <source>
        <dbReference type="ARBA" id="ARBA00012706"/>
    </source>
</evidence>
<comment type="caution">
    <text evidence="12">The sequence shown here is derived from an EMBL/GenBank/DDBJ whole genome shotgun (WGS) entry which is preliminary data.</text>
</comment>
<dbReference type="GO" id="GO:0005576">
    <property type="term" value="C:extracellular region"/>
    <property type="evidence" value="ECO:0007669"/>
    <property type="project" value="UniProtKB-SubCell"/>
</dbReference>
<keyword evidence="5" id="KW-0964">Secreted</keyword>
<keyword evidence="7" id="KW-0378">Hydrolase</keyword>
<evidence type="ECO:0000256" key="5">
    <source>
        <dbReference type="ARBA" id="ARBA00022525"/>
    </source>
</evidence>
<sequence length="657" mass="69830">MPSPTRLSIACIVGATLASLATPAYAHQPPRPRSHGAPGVPARAAAGAAEQGGGAAGNMLIDRGLLNGQDEQALLFGAAAGGDTLYGEETSIIGNWTDEGGDRGDAAVPPPPHQHLNRRRTGPSHHTGTVHRRDSSNTTFSESIAREMKLMINPKWIAMNPKWTPSDGTALGGVPPANASVSSSASLSASASTKTPASTSAVSQSATKTSSAATSTTSSAVGSSESVAWVLPSPPSSTCATMYTDTSGGGVYGAQVGNVPWSPRPSTFVVRGGNKLYLDGKEFRIVGPNIYWLGLDENINWTPSYPSHGRIREAMAISVAMGATTIRAHTLGVSTGHPLTLWPSAYNTNSKAWDTIDYSIWAARNYGLRLIVPLTDNYAYYHGGKYDFIGWAGADTSDGSQFYYNSNVIKIFKDYITVLLSHTNQYTGVKIGEDPTILGFETGNELGGYMLGGGAPPASWTKNIAAHIKSLAPSTLILDGTDGLTTYGGDLGNTGVGLSSVDLVTDHFYPALQWLLEKDKGWMSSKKEQVFYVGELDWTGQKGGDSLAKMYSTLENWAGSGSMMWSVFGHDDYCCNYVEHNDGYTLAYPNGMSSNLKAPALALVQHYYRMRGLTPPTGRAARVRGVDIQVVATKYTSRRYASRIASLHDLRGSRASA</sequence>
<feature type="region of interest" description="Disordered" evidence="9">
    <location>
        <begin position="25"/>
        <end position="53"/>
    </location>
</feature>
<dbReference type="Proteomes" id="UP000777482">
    <property type="component" value="Unassembled WGS sequence"/>
</dbReference>
<evidence type="ECO:0000313" key="12">
    <source>
        <dbReference type="EMBL" id="KAG0654464.1"/>
    </source>
</evidence>
<evidence type="ECO:0000256" key="6">
    <source>
        <dbReference type="ARBA" id="ARBA00022729"/>
    </source>
</evidence>
<dbReference type="AlphaFoldDB" id="A0A9P7B267"/>
<keyword evidence="6 10" id="KW-0732">Signal</keyword>
<comment type="similarity">
    <text evidence="3">Belongs to the glycosyl hydrolase 5 (cellulase A) family.</text>
</comment>
<dbReference type="EC" id="3.2.1.78" evidence="4"/>
<reference evidence="12 13" key="1">
    <citation type="submission" date="2020-11" db="EMBL/GenBank/DDBJ databases">
        <title>Kefir isolates.</title>
        <authorList>
            <person name="Marcisauskas S."/>
            <person name="Kim Y."/>
            <person name="Blasche S."/>
        </authorList>
    </citation>
    <scope>NUCLEOTIDE SEQUENCE [LARGE SCALE GENOMIC DNA]</scope>
    <source>
        <strain evidence="12 13">KR</strain>
    </source>
</reference>
<dbReference type="SUPFAM" id="SSF51445">
    <property type="entry name" value="(Trans)glycosidases"/>
    <property type="match status" value="1"/>
</dbReference>
<feature type="signal peptide" evidence="10">
    <location>
        <begin position="1"/>
        <end position="26"/>
    </location>
</feature>
<keyword evidence="8" id="KW-0326">Glycosidase</keyword>
<dbReference type="InterPro" id="IPR017853">
    <property type="entry name" value="GH"/>
</dbReference>
<keyword evidence="13" id="KW-1185">Reference proteome</keyword>
<feature type="region of interest" description="Disordered" evidence="9">
    <location>
        <begin position="97"/>
        <end position="140"/>
    </location>
</feature>
<evidence type="ECO:0000256" key="8">
    <source>
        <dbReference type="ARBA" id="ARBA00023295"/>
    </source>
</evidence>
<gene>
    <name evidence="12" type="ORF">C6P46_001629</name>
</gene>
<proteinExistence type="inferred from homology"/>
<evidence type="ECO:0000256" key="10">
    <source>
        <dbReference type="SAM" id="SignalP"/>
    </source>
</evidence>
<organism evidence="12 13">
    <name type="scientific">Rhodotorula mucilaginosa</name>
    <name type="common">Yeast</name>
    <name type="synonym">Rhodotorula rubra</name>
    <dbReference type="NCBI Taxonomy" id="5537"/>
    <lineage>
        <taxon>Eukaryota</taxon>
        <taxon>Fungi</taxon>
        <taxon>Dikarya</taxon>
        <taxon>Basidiomycota</taxon>
        <taxon>Pucciniomycotina</taxon>
        <taxon>Microbotryomycetes</taxon>
        <taxon>Sporidiobolales</taxon>
        <taxon>Sporidiobolaceae</taxon>
        <taxon>Rhodotorula</taxon>
    </lineage>
</organism>
<evidence type="ECO:0000256" key="7">
    <source>
        <dbReference type="ARBA" id="ARBA00022801"/>
    </source>
</evidence>
<evidence type="ECO:0000256" key="2">
    <source>
        <dbReference type="ARBA" id="ARBA00004613"/>
    </source>
</evidence>
<dbReference type="InterPro" id="IPR001547">
    <property type="entry name" value="Glyco_hydro_5"/>
</dbReference>
<dbReference type="PANTHER" id="PTHR31451:SF39">
    <property type="entry name" value="MANNAN ENDO-1,4-BETA-MANNOSIDASE 1"/>
    <property type="match status" value="1"/>
</dbReference>
<dbReference type="InterPro" id="IPR045053">
    <property type="entry name" value="MAN-like"/>
</dbReference>
<evidence type="ECO:0000256" key="1">
    <source>
        <dbReference type="ARBA" id="ARBA00001678"/>
    </source>
</evidence>
<accession>A0A9P7B267</accession>
<protein>
    <recommendedName>
        <fullName evidence="4">mannan endo-1,4-beta-mannosidase</fullName>
        <ecNumber evidence="4">3.2.1.78</ecNumber>
    </recommendedName>
</protein>
<name>A0A9P7B267_RHOMI</name>
<evidence type="ECO:0000313" key="13">
    <source>
        <dbReference type="Proteomes" id="UP000777482"/>
    </source>
</evidence>
<feature type="region of interest" description="Disordered" evidence="9">
    <location>
        <begin position="194"/>
        <end position="218"/>
    </location>
</feature>
<dbReference type="Gene3D" id="3.20.20.80">
    <property type="entry name" value="Glycosidases"/>
    <property type="match status" value="1"/>
</dbReference>